<evidence type="ECO:0008006" key="3">
    <source>
        <dbReference type="Google" id="ProtNLM"/>
    </source>
</evidence>
<evidence type="ECO:0000313" key="2">
    <source>
        <dbReference type="Proteomes" id="UP000472240"/>
    </source>
</evidence>
<reference evidence="1" key="4">
    <citation type="submission" date="2025-08" db="UniProtKB">
        <authorList>
            <consortium name="Ensembl"/>
        </authorList>
    </citation>
    <scope>IDENTIFICATION</scope>
</reference>
<protein>
    <recommendedName>
        <fullName evidence="3">14-3-3 domain-containing protein</fullName>
    </recommendedName>
</protein>
<proteinExistence type="predicted"/>
<dbReference type="InParanoid" id="A0A671F347"/>
<reference evidence="2" key="3">
    <citation type="submission" date="2018-12" db="EMBL/GenBank/DDBJ databases">
        <title>G10K-VGP greater horseshoe bat female genome, primary haplotype.</title>
        <authorList>
            <person name="Teeling E."/>
            <person name="Myers G."/>
            <person name="Vernes S."/>
            <person name="Pippel M."/>
            <person name="Winkler S."/>
            <person name="Fedrigo O."/>
            <person name="Rhie A."/>
            <person name="Koren S."/>
            <person name="Phillippy A."/>
            <person name="Lewin H."/>
            <person name="Damas J."/>
            <person name="Howe K."/>
            <person name="Mountcastle J."/>
            <person name="Jarvis E.D."/>
        </authorList>
    </citation>
    <scope>NUCLEOTIDE SEQUENCE [LARGE SCALE GENOMIC DNA]</scope>
</reference>
<reference evidence="1 2" key="2">
    <citation type="journal article" date="2018" name="Annu Rev Anim Biosci">
        <title>Bat Biology, Genomes, and the Bat1K Project: To Generate Chromosome-Level Genomes for All Living Bat Species.</title>
        <authorList>
            <person name="Teeling E.C."/>
            <person name="Vernes S.C."/>
            <person name="Davalos L.M."/>
            <person name="Ray D.A."/>
            <person name="Gilbert M.T.P."/>
            <person name="Myers E."/>
        </authorList>
    </citation>
    <scope>NUCLEOTIDE SEQUENCE</scope>
</reference>
<evidence type="ECO:0000313" key="1">
    <source>
        <dbReference type="Ensembl" id="ENSRFEP00010018108.1"/>
    </source>
</evidence>
<reference evidence="1 2" key="1">
    <citation type="journal article" date="2015" name="Annu Rev Anim Biosci">
        <title>The Genome 10K Project: a way forward.</title>
        <authorList>
            <person name="Koepfli K.P."/>
            <person name="Paten B."/>
            <person name="O'Brien S.J."/>
            <person name="Koepfli K.P."/>
            <person name="Paten B."/>
            <person name="Antunes A."/>
            <person name="Belov K."/>
            <person name="Bustamante C."/>
            <person name="Castoe T.A."/>
            <person name="Clawson H."/>
            <person name="Crawford A.J."/>
            <person name="Diekhans M."/>
            <person name="Distel D."/>
            <person name="Durbin R."/>
            <person name="Earl D."/>
            <person name="Fujita M.K."/>
            <person name="Gamble T."/>
            <person name="Georges A."/>
            <person name="Gemmell N."/>
            <person name="Gilbert M.T."/>
            <person name="Graves J.M."/>
            <person name="Green R.E."/>
            <person name="Hickey G."/>
            <person name="Jarvis E.D."/>
            <person name="Johnson W."/>
            <person name="Komissarov A."/>
            <person name="Korf I."/>
            <person name="Kuhn R."/>
            <person name="Larkin D.M."/>
            <person name="Lewin H."/>
            <person name="Lopez J.V."/>
            <person name="Ma J."/>
            <person name="Marques-Bonet T."/>
            <person name="Miller W."/>
            <person name="Murphy R."/>
            <person name="Pevzner P."/>
            <person name="Shapiro B."/>
            <person name="Steiner C."/>
            <person name="Tamazian G."/>
            <person name="Venkatesh B."/>
            <person name="Wang J."/>
            <person name="Wayne R."/>
            <person name="Wiley E."/>
            <person name="Yang H."/>
            <person name="Zhang G."/>
            <person name="Haussler D."/>
            <person name="Ryder O."/>
            <person name="O'Brien S.J."/>
        </authorList>
    </citation>
    <scope>NUCLEOTIDE SEQUENCE</scope>
</reference>
<reference evidence="1" key="5">
    <citation type="submission" date="2025-09" db="UniProtKB">
        <authorList>
            <consortium name="Ensembl"/>
        </authorList>
    </citation>
    <scope>IDENTIFICATION</scope>
</reference>
<dbReference type="Proteomes" id="UP000472240">
    <property type="component" value="Chromosome 12"/>
</dbReference>
<dbReference type="AlphaFoldDB" id="A0A671F347"/>
<dbReference type="Gene3D" id="1.20.190.20">
    <property type="entry name" value="14-3-3 domain"/>
    <property type="match status" value="1"/>
</dbReference>
<dbReference type="OMA" id="WRVIWSS"/>
<dbReference type="InterPro" id="IPR036815">
    <property type="entry name" value="14-3-3_dom_sf"/>
</dbReference>
<name>A0A671F347_RHIFE</name>
<keyword evidence="2" id="KW-1185">Reference proteome</keyword>
<dbReference type="GeneTree" id="ENSGT00940000168680"/>
<sequence length="63" mass="7472">MEKLEVIQKAKNVVGGRRSTWRVISSLKQKTDTSDKKSVKVFYMERKGEYFRYLAEIPCDDRK</sequence>
<accession>A0A671F347</accession>
<dbReference type="Ensembl" id="ENSRFET00010019734.1">
    <property type="protein sequence ID" value="ENSRFEP00010018108.1"/>
    <property type="gene ID" value="ENSRFEG00010012234.1"/>
</dbReference>
<dbReference type="SUPFAM" id="SSF48445">
    <property type="entry name" value="14-3-3 protein"/>
    <property type="match status" value="1"/>
</dbReference>
<organism evidence="1 2">
    <name type="scientific">Rhinolophus ferrumequinum</name>
    <name type="common">Greater horseshoe bat</name>
    <dbReference type="NCBI Taxonomy" id="59479"/>
    <lineage>
        <taxon>Eukaryota</taxon>
        <taxon>Metazoa</taxon>
        <taxon>Chordata</taxon>
        <taxon>Craniata</taxon>
        <taxon>Vertebrata</taxon>
        <taxon>Euteleostomi</taxon>
        <taxon>Mammalia</taxon>
        <taxon>Eutheria</taxon>
        <taxon>Laurasiatheria</taxon>
        <taxon>Chiroptera</taxon>
        <taxon>Yinpterochiroptera</taxon>
        <taxon>Rhinolophoidea</taxon>
        <taxon>Rhinolophidae</taxon>
        <taxon>Rhinolophinae</taxon>
        <taxon>Rhinolophus</taxon>
    </lineage>
</organism>